<dbReference type="Proteomes" id="UP000035199">
    <property type="component" value="Chromosome"/>
</dbReference>
<keyword evidence="1" id="KW-0813">Transport</keyword>
<evidence type="ECO:0000256" key="10">
    <source>
        <dbReference type="ARBA" id="ARBA00023136"/>
    </source>
</evidence>
<keyword evidence="7" id="KW-1278">Translocase</keyword>
<dbReference type="CDD" id="cd03259">
    <property type="entry name" value="ABC_Carb_Solutes_like"/>
    <property type="match status" value="1"/>
</dbReference>
<proteinExistence type="predicted"/>
<evidence type="ECO:0000256" key="8">
    <source>
        <dbReference type="ARBA" id="ARBA00023004"/>
    </source>
</evidence>
<keyword evidence="13" id="KW-0378">Hydrolase</keyword>
<dbReference type="FunFam" id="3.40.50.300:FF:000425">
    <property type="entry name" value="Probable ABC transporter, ATP-binding subunit"/>
    <property type="match status" value="1"/>
</dbReference>
<dbReference type="KEGG" id="cmv:CMUST_04595"/>
<dbReference type="PANTHER" id="PTHR42781">
    <property type="entry name" value="SPERMIDINE/PUTRESCINE IMPORT ATP-BINDING PROTEIN POTA"/>
    <property type="match status" value="1"/>
</dbReference>
<dbReference type="GO" id="GO:0005524">
    <property type="term" value="F:ATP binding"/>
    <property type="evidence" value="ECO:0007669"/>
    <property type="project" value="UniProtKB-KW"/>
</dbReference>
<dbReference type="STRING" id="571915.CMUST_04595"/>
<reference evidence="14" key="2">
    <citation type="submission" date="2015-05" db="EMBL/GenBank/DDBJ databases">
        <title>Complete genome sequence of Corynebacterium mustelae DSM 45274, isolated from various tissues of a male ferret with lethal sepsis.</title>
        <authorList>
            <person name="Ruckert C."/>
            <person name="Albersmeier A."/>
            <person name="Winkler A."/>
            <person name="Tauch A."/>
        </authorList>
    </citation>
    <scope>NUCLEOTIDE SEQUENCE [LARGE SCALE GENOMIC DNA]</scope>
    <source>
        <strain evidence="14">DSM 45274</strain>
    </source>
</reference>
<dbReference type="InterPro" id="IPR003593">
    <property type="entry name" value="AAA+_ATPase"/>
</dbReference>
<keyword evidence="4" id="KW-0997">Cell inner membrane</keyword>
<dbReference type="GO" id="GO:0015408">
    <property type="term" value="F:ABC-type ferric iron transporter activity"/>
    <property type="evidence" value="ECO:0007669"/>
    <property type="project" value="InterPro"/>
</dbReference>
<keyword evidence="8" id="KW-0408">Iron</keyword>
<dbReference type="PROSITE" id="PS50893">
    <property type="entry name" value="ABC_TRANSPORTER_2"/>
    <property type="match status" value="1"/>
</dbReference>
<evidence type="ECO:0000256" key="9">
    <source>
        <dbReference type="ARBA" id="ARBA00023065"/>
    </source>
</evidence>
<feature type="domain" description="ABC transporter" evidence="12">
    <location>
        <begin position="5"/>
        <end position="237"/>
    </location>
</feature>
<dbReference type="PROSITE" id="PS00211">
    <property type="entry name" value="ABC_TRANSPORTER_1"/>
    <property type="match status" value="1"/>
</dbReference>
<keyword evidence="2" id="KW-1003">Cell membrane</keyword>
<evidence type="ECO:0000256" key="1">
    <source>
        <dbReference type="ARBA" id="ARBA00022448"/>
    </source>
</evidence>
<dbReference type="Pfam" id="PF08402">
    <property type="entry name" value="TOBE_2"/>
    <property type="match status" value="1"/>
</dbReference>
<dbReference type="Gene3D" id="3.40.50.300">
    <property type="entry name" value="P-loop containing nucleotide triphosphate hydrolases"/>
    <property type="match status" value="1"/>
</dbReference>
<protein>
    <recommendedName>
        <fullName evidence="11">ABC-type quaternary amine transporter</fullName>
        <ecNumber evidence="11">7.6.2.9</ecNumber>
    </recommendedName>
</protein>
<keyword evidence="5" id="KW-0547">Nucleotide-binding</keyword>
<evidence type="ECO:0000256" key="6">
    <source>
        <dbReference type="ARBA" id="ARBA00022840"/>
    </source>
</evidence>
<dbReference type="SUPFAM" id="SSF52540">
    <property type="entry name" value="P-loop containing nucleoside triphosphate hydrolases"/>
    <property type="match status" value="1"/>
</dbReference>
<dbReference type="GO" id="GO:0016887">
    <property type="term" value="F:ATP hydrolysis activity"/>
    <property type="evidence" value="ECO:0007669"/>
    <property type="project" value="InterPro"/>
</dbReference>
<name>A0A0G3GVR6_9CORY</name>
<dbReference type="AlphaFoldDB" id="A0A0G3GVR6"/>
<evidence type="ECO:0000256" key="5">
    <source>
        <dbReference type="ARBA" id="ARBA00022741"/>
    </source>
</evidence>
<dbReference type="InterPro" id="IPR013611">
    <property type="entry name" value="Transp-assoc_OB_typ2"/>
</dbReference>
<evidence type="ECO:0000256" key="4">
    <source>
        <dbReference type="ARBA" id="ARBA00022519"/>
    </source>
</evidence>
<keyword evidence="6" id="KW-0067">ATP-binding</keyword>
<dbReference type="PATRIC" id="fig|571915.4.peg.974"/>
<evidence type="ECO:0000259" key="12">
    <source>
        <dbReference type="PROSITE" id="PS50893"/>
    </source>
</evidence>
<evidence type="ECO:0000256" key="11">
    <source>
        <dbReference type="ARBA" id="ARBA00066388"/>
    </source>
</evidence>
<keyword evidence="14" id="KW-1185">Reference proteome</keyword>
<dbReference type="InterPro" id="IPR008995">
    <property type="entry name" value="Mo/tungstate-bd_C_term_dom"/>
</dbReference>
<evidence type="ECO:0000256" key="7">
    <source>
        <dbReference type="ARBA" id="ARBA00022967"/>
    </source>
</evidence>
<dbReference type="InterPro" id="IPR017871">
    <property type="entry name" value="ABC_transporter-like_CS"/>
</dbReference>
<dbReference type="SMART" id="SM00382">
    <property type="entry name" value="AAA"/>
    <property type="match status" value="1"/>
</dbReference>
<dbReference type="EC" id="7.6.2.9" evidence="11"/>
<dbReference type="InterPro" id="IPR050093">
    <property type="entry name" value="ABC_SmlMolc_Importer"/>
</dbReference>
<dbReference type="PANTHER" id="PTHR42781:SF5">
    <property type="entry name" value="PUTRESCINE TRANSPORT ATP-BINDING PROTEIN POTG"/>
    <property type="match status" value="1"/>
</dbReference>
<dbReference type="InterPro" id="IPR027417">
    <property type="entry name" value="P-loop_NTPase"/>
</dbReference>
<organism evidence="13 14">
    <name type="scientific">Corynebacterium mustelae</name>
    <dbReference type="NCBI Taxonomy" id="571915"/>
    <lineage>
        <taxon>Bacteria</taxon>
        <taxon>Bacillati</taxon>
        <taxon>Actinomycetota</taxon>
        <taxon>Actinomycetes</taxon>
        <taxon>Mycobacteriales</taxon>
        <taxon>Corynebacteriaceae</taxon>
        <taxon>Corynebacterium</taxon>
    </lineage>
</organism>
<evidence type="ECO:0000313" key="13">
    <source>
        <dbReference type="EMBL" id="AKK05261.1"/>
    </source>
</evidence>
<dbReference type="Pfam" id="PF00005">
    <property type="entry name" value="ABC_tran"/>
    <property type="match status" value="1"/>
</dbReference>
<dbReference type="RefSeq" id="WP_201779224.1">
    <property type="nucleotide sequence ID" value="NZ_CP011542.1"/>
</dbReference>
<dbReference type="GO" id="GO:0015418">
    <property type="term" value="F:ABC-type quaternary ammonium compound transporting activity"/>
    <property type="evidence" value="ECO:0007669"/>
    <property type="project" value="UniProtKB-EC"/>
</dbReference>
<accession>A0A0G3GVR6</accession>
<gene>
    <name evidence="13" type="ORF">CMUST_04595</name>
</gene>
<keyword evidence="3" id="KW-0410">Iron transport</keyword>
<dbReference type="EMBL" id="CP011542">
    <property type="protein sequence ID" value="AKK05261.1"/>
    <property type="molecule type" value="Genomic_DNA"/>
</dbReference>
<dbReference type="GO" id="GO:0043190">
    <property type="term" value="C:ATP-binding cassette (ABC) transporter complex"/>
    <property type="evidence" value="ECO:0007669"/>
    <property type="project" value="InterPro"/>
</dbReference>
<keyword evidence="10" id="KW-0472">Membrane</keyword>
<reference evidence="13 14" key="1">
    <citation type="journal article" date="2015" name="Genome Announc.">
        <title>Complete Genome Sequence of the Type Strain Corynebacterium mustelae DSM 45274, Isolated from Various Tissues of a Male Ferret with Lethal Sepsis.</title>
        <authorList>
            <person name="Ruckert C."/>
            <person name="Eimer J."/>
            <person name="Winkler A."/>
            <person name="Tauch A."/>
        </authorList>
    </citation>
    <scope>NUCLEOTIDE SEQUENCE [LARGE SCALE GENOMIC DNA]</scope>
    <source>
        <strain evidence="13 14">DSM 45274</strain>
    </source>
</reference>
<dbReference type="InterPro" id="IPR003439">
    <property type="entry name" value="ABC_transporter-like_ATP-bd"/>
</dbReference>
<evidence type="ECO:0000313" key="14">
    <source>
        <dbReference type="Proteomes" id="UP000035199"/>
    </source>
</evidence>
<evidence type="ECO:0000256" key="3">
    <source>
        <dbReference type="ARBA" id="ARBA00022496"/>
    </source>
</evidence>
<dbReference type="InterPro" id="IPR015853">
    <property type="entry name" value="ABC_transpr_FbpC"/>
</dbReference>
<sequence length="319" mass="33426">MTPALVLKDVSAAYRNSARPVVDNVNLQLETGELLAILGPSGCGKTTLLRVISGLMAASGGTIELGGTTVFSASTNIPPERRRIGLVPQDAALFPHLSVAQNVAFGLGKHPNKAARVAEMLELVDVAGLADRKPAQLSGGQAQRVALARALAPNPALVLLDEPFAALDAALRTRLRTDIADILAAADASAILVTHDQDEALSMAHRVAVMNGGVIAQCGTPSEVYNAPASEWVAHFLGTCTVLDDGAVVRPEQVSLRSATEPGDFTATIRSIEFLGHSTMYVVERGDGVRLSSRCLGAPRWQPGETVTVRLSPGLHRLG</sequence>
<keyword evidence="9" id="KW-0406">Ion transport</keyword>
<evidence type="ECO:0000256" key="2">
    <source>
        <dbReference type="ARBA" id="ARBA00022475"/>
    </source>
</evidence>
<dbReference type="SUPFAM" id="SSF50331">
    <property type="entry name" value="MOP-like"/>
    <property type="match status" value="1"/>
</dbReference>